<proteinExistence type="predicted"/>
<dbReference type="GO" id="GO:0003676">
    <property type="term" value="F:nucleic acid binding"/>
    <property type="evidence" value="ECO:0007669"/>
    <property type="project" value="InterPro"/>
</dbReference>
<feature type="compositionally biased region" description="Low complexity" evidence="1">
    <location>
        <begin position="1420"/>
        <end position="1444"/>
    </location>
</feature>
<feature type="compositionally biased region" description="Polar residues" evidence="1">
    <location>
        <begin position="1445"/>
        <end position="1458"/>
    </location>
</feature>
<organism evidence="4 5">
    <name type="scientific">Phytophthora lilii</name>
    <dbReference type="NCBI Taxonomy" id="2077276"/>
    <lineage>
        <taxon>Eukaryota</taxon>
        <taxon>Sar</taxon>
        <taxon>Stramenopiles</taxon>
        <taxon>Oomycota</taxon>
        <taxon>Peronosporomycetes</taxon>
        <taxon>Peronosporales</taxon>
        <taxon>Peronosporaceae</taxon>
        <taxon>Phytophthora</taxon>
    </lineage>
</organism>
<dbReference type="CDD" id="cd01650">
    <property type="entry name" value="RT_nLTR_like"/>
    <property type="match status" value="1"/>
</dbReference>
<reference evidence="4" key="1">
    <citation type="submission" date="2023-04" db="EMBL/GenBank/DDBJ databases">
        <title>Phytophthora lilii NBRC 32176.</title>
        <authorList>
            <person name="Ichikawa N."/>
            <person name="Sato H."/>
            <person name="Tonouchi N."/>
        </authorList>
    </citation>
    <scope>NUCLEOTIDE SEQUENCE</scope>
    <source>
        <strain evidence="4">NBRC 32176</strain>
    </source>
</reference>
<dbReference type="Pfam" id="PF00078">
    <property type="entry name" value="RVT_1"/>
    <property type="match status" value="1"/>
</dbReference>
<dbReference type="PROSITE" id="PS50879">
    <property type="entry name" value="RNASE_H_1"/>
    <property type="match status" value="1"/>
</dbReference>
<dbReference type="CDD" id="cd09279">
    <property type="entry name" value="RNase_HI_like"/>
    <property type="match status" value="1"/>
</dbReference>
<evidence type="ECO:0000259" key="2">
    <source>
        <dbReference type="PROSITE" id="PS50878"/>
    </source>
</evidence>
<feature type="domain" description="RNase H type-1" evidence="3">
    <location>
        <begin position="232"/>
        <end position="365"/>
    </location>
</feature>
<sequence length="1458" mass="158713">MRSASRAHCAPFLDRFSVGCACGTPFASRLAAARHAQACANPPSTTPAKSPAAVRASSLTAAEVSATVPAAAQATPDLPRQDTTELAASPPLASSTNVDVQAAGADDSRTRSSPPLPRVLVASRIAARLSTAPPPRWGHPLPRATIAERIATRLAAAPVPRWGPPLPRRVVVSRIADRLIPAPPEDPTAGAEMMVWTAPWLDEETKESEPPATPPMLAAADERGTASHTDDQDGEWLLRFDGACRSNPGPGGAGAALFKPSGPVVWTCSHYDPSIGGTNNTAEYTALLLGARAAADHGVKKLRVEGDSTLVIQQVRGIFATKSTRLRALRNQVRLELARVGSFSLHHIDRQDNGHADRLANRALDRRGLLVECGAHPGRNACPTSTASPSAEPPATPPPAAAVIEMTDADNEDHLADVDDGEVYAPMRVGPDAIPARRPRLRLRQLTETEMEAASEVVERLSASLSAKITDAADWEAAEGYITAFPYMLYDKLQPYSHAQRGPSRPASTPPRQREAAPTTTPVQTSQHRTPDPDTQPIGRIRSAIDQQLLRHRFDTDEKSCVDDILTTARAERAARATAKAPAASTTAAAPTAEVLEGQDDGTCPISSAALWQHFDAVNTPRQDFDAEAPGGKAFRAAMARLPAATELMELLTDAPCSEDIETQLQHAKASSSPGLDGVGYDVYKRFTTQLLPVLRAAFKCCWRYKQVPQSWKLGVVRLLYKNGAREDPANWRPICLQQAIYKLYAGVLARRLVRWLGANDRHAPGQKGFRAVNGCGEHNFLAATLVDNARRKHRPLYEVWYDLRNAFGSVPLKLLWDSLRRLGVPPDYVAMCKGLYDQAAFVVGNAADGSTAPIKQRVGVFQGCPLSPQLFNIAISPLLFALRRLPDTGVQLSGDDRPGASAYADDLKIFSGTKAGITQQHELVAAFLDWAGMAANPAKCKSMGVRRNGNGAVEADDLDLALDDTPIPTMTHLQSYAYLGIGDGFDHVRRPVELAPKLKLLKQDATALMESGLAPWQVVKAVKVYLYPRVEYALRHLLPDDQYLESFDLHLRRDLRHLLRLPKMATSNFVYAPVSHGGLGFLPLVELHAALQIAHGWQILHSPDLAIRRIAREQLHQIADARHRLDKAHWKERGDELCERFLNWELGTSAHAPPKRRNGDIGSLWVDVRRNLKTFGLRFETAPPSLEVGTPAQPLQLRVPHHEEWLDHRNVLRHVKLHLKNRYWLAWCSKTDQGKTARVHGGVGSGFLTRPRGLWETDYRFAVAARLNMLDTAGALTRRRITGHDRCRYPGCRWKETLAHVLNHCPGTMDAIRGRHDHVLKDIERTLSTSYGDRGGRAELRVNQMVPGLAGHALRPDLQVYNHDQRSVAVVDLAIAFDEQGSDDPDSSGLAKAATEKRHKYTRSTWDSASAMPSGWTGSSLLHASSPAAASGTSTAPSTGLASNKASHTSKVQGAGG</sequence>
<dbReference type="SUPFAM" id="SSF53098">
    <property type="entry name" value="Ribonuclease H-like"/>
    <property type="match status" value="1"/>
</dbReference>
<comment type="caution">
    <text evidence="4">The sequence shown here is derived from an EMBL/GenBank/DDBJ whole genome shotgun (WGS) entry which is preliminary data.</text>
</comment>
<feature type="region of interest" description="Disordered" evidence="1">
    <location>
        <begin position="73"/>
        <end position="116"/>
    </location>
</feature>
<dbReference type="OrthoDB" id="157684at2759"/>
<dbReference type="SUPFAM" id="SSF56672">
    <property type="entry name" value="DNA/RNA polymerases"/>
    <property type="match status" value="1"/>
</dbReference>
<feature type="region of interest" description="Disordered" evidence="1">
    <location>
        <begin position="498"/>
        <end position="539"/>
    </location>
</feature>
<feature type="compositionally biased region" description="Basic and acidic residues" evidence="1">
    <location>
        <begin position="220"/>
        <end position="231"/>
    </location>
</feature>
<feature type="domain" description="Reverse transcriptase" evidence="2">
    <location>
        <begin position="701"/>
        <end position="984"/>
    </location>
</feature>
<gene>
    <name evidence="4" type="ORF">Plil01_001867000</name>
</gene>
<evidence type="ECO:0000259" key="3">
    <source>
        <dbReference type="PROSITE" id="PS50879"/>
    </source>
</evidence>
<name>A0A9W6YKD2_9STRA</name>
<feature type="compositionally biased region" description="Polar residues" evidence="1">
    <location>
        <begin position="518"/>
        <end position="528"/>
    </location>
</feature>
<accession>A0A9W6YKD2</accession>
<dbReference type="InterPro" id="IPR000477">
    <property type="entry name" value="RT_dom"/>
</dbReference>
<evidence type="ECO:0000313" key="4">
    <source>
        <dbReference type="EMBL" id="GMF66136.1"/>
    </source>
</evidence>
<dbReference type="EMBL" id="BSXW01012549">
    <property type="protein sequence ID" value="GMF66136.1"/>
    <property type="molecule type" value="Genomic_DNA"/>
</dbReference>
<evidence type="ECO:0000256" key="1">
    <source>
        <dbReference type="SAM" id="MobiDB-lite"/>
    </source>
</evidence>
<dbReference type="Pfam" id="PF13456">
    <property type="entry name" value="RVT_3"/>
    <property type="match status" value="1"/>
</dbReference>
<dbReference type="GO" id="GO:0004523">
    <property type="term" value="F:RNA-DNA hybrid ribonuclease activity"/>
    <property type="evidence" value="ECO:0007669"/>
    <property type="project" value="InterPro"/>
</dbReference>
<dbReference type="PROSITE" id="PS50878">
    <property type="entry name" value="RT_POL"/>
    <property type="match status" value="1"/>
</dbReference>
<dbReference type="Proteomes" id="UP001165083">
    <property type="component" value="Unassembled WGS sequence"/>
</dbReference>
<dbReference type="InterPro" id="IPR002156">
    <property type="entry name" value="RNaseH_domain"/>
</dbReference>
<feature type="region of interest" description="Disordered" evidence="1">
    <location>
        <begin position="204"/>
        <end position="231"/>
    </location>
</feature>
<protein>
    <submittedName>
        <fullName evidence="4">Unnamed protein product</fullName>
    </submittedName>
</protein>
<dbReference type="InterPro" id="IPR036397">
    <property type="entry name" value="RNaseH_sf"/>
</dbReference>
<feature type="compositionally biased region" description="Low complexity" evidence="1">
    <location>
        <begin position="381"/>
        <end position="390"/>
    </location>
</feature>
<evidence type="ECO:0000313" key="5">
    <source>
        <dbReference type="Proteomes" id="UP001165083"/>
    </source>
</evidence>
<dbReference type="InterPro" id="IPR012337">
    <property type="entry name" value="RNaseH-like_sf"/>
</dbReference>
<keyword evidence="5" id="KW-1185">Reference proteome</keyword>
<dbReference type="Gene3D" id="3.30.420.10">
    <property type="entry name" value="Ribonuclease H-like superfamily/Ribonuclease H"/>
    <property type="match status" value="1"/>
</dbReference>
<feature type="region of interest" description="Disordered" evidence="1">
    <location>
        <begin position="379"/>
        <end position="400"/>
    </location>
</feature>
<dbReference type="PANTHER" id="PTHR35450:SF2">
    <property type="entry name" value="REVERSE TRANSCRIPTASE DOMAIN-CONTAINING PROTEIN"/>
    <property type="match status" value="1"/>
</dbReference>
<feature type="compositionally biased region" description="Pro residues" evidence="1">
    <location>
        <begin position="391"/>
        <end position="400"/>
    </location>
</feature>
<feature type="region of interest" description="Disordered" evidence="1">
    <location>
        <begin position="1382"/>
        <end position="1458"/>
    </location>
</feature>
<dbReference type="PANTHER" id="PTHR35450">
    <property type="entry name" value="REVERSE TRANSCRIPTASE DOMAIN-CONTAINING PROTEIN"/>
    <property type="match status" value="1"/>
</dbReference>
<dbReference type="InterPro" id="IPR043502">
    <property type="entry name" value="DNA/RNA_pol_sf"/>
</dbReference>